<dbReference type="Proteomes" id="UP001359485">
    <property type="component" value="Unassembled WGS sequence"/>
</dbReference>
<evidence type="ECO:0000256" key="10">
    <source>
        <dbReference type="ARBA" id="ARBA00023136"/>
    </source>
</evidence>
<evidence type="ECO:0000256" key="1">
    <source>
        <dbReference type="ARBA" id="ARBA00004443"/>
    </source>
</evidence>
<proteinExistence type="inferred from homology"/>
<keyword evidence="6" id="KW-0679">Respiratory chain</keyword>
<evidence type="ECO:0000256" key="13">
    <source>
        <dbReference type="ARBA" id="ARBA00046116"/>
    </source>
</evidence>
<accession>A0ABR1BBL0</accession>
<organism evidence="14 15">
    <name type="scientific">Polyplax serrata</name>
    <name type="common">Common mouse louse</name>
    <dbReference type="NCBI Taxonomy" id="468196"/>
    <lineage>
        <taxon>Eukaryota</taxon>
        <taxon>Metazoa</taxon>
        <taxon>Ecdysozoa</taxon>
        <taxon>Arthropoda</taxon>
        <taxon>Hexapoda</taxon>
        <taxon>Insecta</taxon>
        <taxon>Pterygota</taxon>
        <taxon>Neoptera</taxon>
        <taxon>Paraneoptera</taxon>
        <taxon>Psocodea</taxon>
        <taxon>Troctomorpha</taxon>
        <taxon>Phthiraptera</taxon>
        <taxon>Anoplura</taxon>
        <taxon>Polyplacidae</taxon>
        <taxon>Polyplax</taxon>
    </lineage>
</organism>
<evidence type="ECO:0000256" key="8">
    <source>
        <dbReference type="ARBA" id="ARBA00022982"/>
    </source>
</evidence>
<evidence type="ECO:0000256" key="3">
    <source>
        <dbReference type="ARBA" id="ARBA00011790"/>
    </source>
</evidence>
<evidence type="ECO:0000256" key="7">
    <source>
        <dbReference type="ARBA" id="ARBA00022792"/>
    </source>
</evidence>
<comment type="similarity">
    <text evidence="2">Belongs to the complex I LYR family.</text>
</comment>
<evidence type="ECO:0000256" key="6">
    <source>
        <dbReference type="ARBA" id="ARBA00022660"/>
    </source>
</evidence>
<dbReference type="InterPro" id="IPR016488">
    <property type="entry name" value="NADH_Ub_cplx-1_asu_su-6"/>
</dbReference>
<comment type="subunit">
    <text evidence="3">Mammalian complex I is composed of 45 different subunits.</text>
</comment>
<keyword evidence="5" id="KW-0813">Transport</keyword>
<evidence type="ECO:0000256" key="4">
    <source>
        <dbReference type="ARBA" id="ARBA00016386"/>
    </source>
</evidence>
<dbReference type="PANTHER" id="PTHR12964">
    <property type="entry name" value="NADH-UBIQUINONE OXIDOREDUCTASE B14 SUBUNIT"/>
    <property type="match status" value="1"/>
</dbReference>
<keyword evidence="8" id="KW-0249">Electron transport</keyword>
<evidence type="ECO:0000256" key="5">
    <source>
        <dbReference type="ARBA" id="ARBA00022448"/>
    </source>
</evidence>
<evidence type="ECO:0000256" key="12">
    <source>
        <dbReference type="ARBA" id="ARBA00032352"/>
    </source>
</evidence>
<evidence type="ECO:0000256" key="9">
    <source>
        <dbReference type="ARBA" id="ARBA00023128"/>
    </source>
</evidence>
<dbReference type="CDD" id="cd20266">
    <property type="entry name" value="Complex1_LYR_NDUFA6_LYRM6"/>
    <property type="match status" value="1"/>
</dbReference>
<protein>
    <recommendedName>
        <fullName evidence="4">NADH dehydrogenase [ubiquinone] 1 alpha subcomplex subunit 6</fullName>
    </recommendedName>
    <alternativeName>
        <fullName evidence="11">Complex I-B14</fullName>
    </alternativeName>
    <alternativeName>
        <fullName evidence="12">NADH-ubiquinone oxidoreductase B14 subunit</fullName>
    </alternativeName>
</protein>
<dbReference type="InterPro" id="IPR045299">
    <property type="entry name" value="Complex1_LYR_NDUFA6_LYRM6"/>
</dbReference>
<keyword evidence="9" id="KW-0496">Mitochondrion</keyword>
<keyword evidence="10" id="KW-0472">Membrane</keyword>
<comment type="subcellular location">
    <subcellularLocation>
        <location evidence="1">Mitochondrion inner membrane</location>
        <topology evidence="1">Peripheral membrane protein</topology>
        <orientation evidence="1">Matrix side</orientation>
    </subcellularLocation>
</comment>
<comment type="function">
    <text evidence="13">Accessory subunit of the mitochondrial membrane respiratory chain NADH dehydrogenase (Complex I), that is believed to be not involved in catalysis. Required for proper complex I assembly. Complex I functions in the transfer of electrons from NADH to the respiratory chain. The immediate electron acceptor for the enzyme is believed to be ubiquinone.</text>
</comment>
<evidence type="ECO:0000313" key="14">
    <source>
        <dbReference type="EMBL" id="KAK6637754.1"/>
    </source>
</evidence>
<comment type="caution">
    <text evidence="14">The sequence shown here is derived from an EMBL/GenBank/DDBJ whole genome shotgun (WGS) entry which is preliminary data.</text>
</comment>
<name>A0ABR1BBL0_POLSC</name>
<dbReference type="PIRSF" id="PIRSF006643">
    <property type="entry name" value="NDUA6"/>
    <property type="match status" value="1"/>
</dbReference>
<dbReference type="EMBL" id="JAWJWF010000002">
    <property type="protein sequence ID" value="KAK6637754.1"/>
    <property type="molecule type" value="Genomic_DNA"/>
</dbReference>
<evidence type="ECO:0000313" key="15">
    <source>
        <dbReference type="Proteomes" id="UP001359485"/>
    </source>
</evidence>
<keyword evidence="7" id="KW-0999">Mitochondrion inner membrane</keyword>
<reference evidence="14 15" key="1">
    <citation type="submission" date="2023-09" db="EMBL/GenBank/DDBJ databases">
        <title>Genomes of two closely related lineages of the louse Polyplax serrata with different host specificities.</title>
        <authorList>
            <person name="Martinu J."/>
            <person name="Tarabai H."/>
            <person name="Stefka J."/>
            <person name="Hypsa V."/>
        </authorList>
    </citation>
    <scope>NUCLEOTIDE SEQUENCE [LARGE SCALE GENOMIC DNA]</scope>
    <source>
        <strain evidence="14">98ZLc_SE</strain>
    </source>
</reference>
<sequence>MAFQPVKSAIRQVKPLISTDQSEAKKRVINLYKAWYRHIPVMVIKHKIPLTISQARGKLRNEFVKHKDLKDIRVIDMLVIKGEMELKEVVTGWKQKCHIMYMVKDTALPRPTTFLSKFFAGSD</sequence>
<gene>
    <name evidence="14" type="ORF">RUM44_008176</name>
</gene>
<evidence type="ECO:0000256" key="2">
    <source>
        <dbReference type="ARBA" id="ARBA00009508"/>
    </source>
</evidence>
<evidence type="ECO:0000256" key="11">
    <source>
        <dbReference type="ARBA" id="ARBA00030213"/>
    </source>
</evidence>
<keyword evidence="15" id="KW-1185">Reference proteome</keyword>
<dbReference type="PANTHER" id="PTHR12964:SF0">
    <property type="entry name" value="NADH DEHYDROGENASE [UBIQUINONE] 1 ALPHA SUBCOMPLEX SUBUNIT 6"/>
    <property type="match status" value="1"/>
</dbReference>